<dbReference type="AlphaFoldDB" id="A0A7J0F3G8"/>
<keyword evidence="3" id="KW-1185">Reference proteome</keyword>
<evidence type="ECO:0000313" key="3">
    <source>
        <dbReference type="Proteomes" id="UP000585474"/>
    </source>
</evidence>
<proteinExistence type="predicted"/>
<protein>
    <submittedName>
        <fullName evidence="2">Uncharacterized protein</fullName>
    </submittedName>
</protein>
<comment type="caution">
    <text evidence="2">The sequence shown here is derived from an EMBL/GenBank/DDBJ whole genome shotgun (WGS) entry which is preliminary data.</text>
</comment>
<sequence length="73" mass="7986">MVVVRYQDETDGAGGGAEPAVSAASAAEDEDAEYHYSTDDWRVASFRKFHFIIVVNALRSGMIGNNFRSLDSN</sequence>
<reference evidence="2 3" key="1">
    <citation type="submission" date="2019-07" db="EMBL/GenBank/DDBJ databases">
        <title>De Novo Assembly of kiwifruit Actinidia rufa.</title>
        <authorList>
            <person name="Sugita-Konishi S."/>
            <person name="Sato K."/>
            <person name="Mori E."/>
            <person name="Abe Y."/>
            <person name="Kisaki G."/>
            <person name="Hamano K."/>
            <person name="Suezawa K."/>
            <person name="Otani M."/>
            <person name="Fukuda T."/>
            <person name="Manabe T."/>
            <person name="Gomi K."/>
            <person name="Tabuchi M."/>
            <person name="Akimitsu K."/>
            <person name="Kataoka I."/>
        </authorList>
    </citation>
    <scope>NUCLEOTIDE SEQUENCE [LARGE SCALE GENOMIC DNA]</scope>
    <source>
        <strain evidence="3">cv. Fuchu</strain>
    </source>
</reference>
<evidence type="ECO:0000313" key="2">
    <source>
        <dbReference type="EMBL" id="GFY93238.1"/>
    </source>
</evidence>
<feature type="region of interest" description="Disordered" evidence="1">
    <location>
        <begin position="1"/>
        <end position="28"/>
    </location>
</feature>
<accession>A0A7J0F3G8</accession>
<name>A0A7J0F3G8_9ERIC</name>
<gene>
    <name evidence="2" type="ORF">Acr_08g0016340</name>
</gene>
<dbReference type="EMBL" id="BJWL01000008">
    <property type="protein sequence ID" value="GFY93238.1"/>
    <property type="molecule type" value="Genomic_DNA"/>
</dbReference>
<evidence type="ECO:0000256" key="1">
    <source>
        <dbReference type="SAM" id="MobiDB-lite"/>
    </source>
</evidence>
<dbReference type="Proteomes" id="UP000585474">
    <property type="component" value="Unassembled WGS sequence"/>
</dbReference>
<organism evidence="2 3">
    <name type="scientific">Actinidia rufa</name>
    <dbReference type="NCBI Taxonomy" id="165716"/>
    <lineage>
        <taxon>Eukaryota</taxon>
        <taxon>Viridiplantae</taxon>
        <taxon>Streptophyta</taxon>
        <taxon>Embryophyta</taxon>
        <taxon>Tracheophyta</taxon>
        <taxon>Spermatophyta</taxon>
        <taxon>Magnoliopsida</taxon>
        <taxon>eudicotyledons</taxon>
        <taxon>Gunneridae</taxon>
        <taxon>Pentapetalae</taxon>
        <taxon>asterids</taxon>
        <taxon>Ericales</taxon>
        <taxon>Actinidiaceae</taxon>
        <taxon>Actinidia</taxon>
    </lineage>
</organism>